<proteinExistence type="predicted"/>
<dbReference type="STRING" id="1049789.LEP1GSC050_2971"/>
<dbReference type="Gene3D" id="3.30.70.1450">
    <property type="entry name" value="Regulator of K+ conductance, C-terminal domain"/>
    <property type="match status" value="1"/>
</dbReference>
<organism evidence="1 2">
    <name type="scientific">Leptospira broomii serovar Hurstbridge str. 5399</name>
    <dbReference type="NCBI Taxonomy" id="1049789"/>
    <lineage>
        <taxon>Bacteria</taxon>
        <taxon>Pseudomonadati</taxon>
        <taxon>Spirochaetota</taxon>
        <taxon>Spirochaetia</taxon>
        <taxon>Leptospirales</taxon>
        <taxon>Leptospiraceae</taxon>
        <taxon>Leptospira</taxon>
    </lineage>
</organism>
<protein>
    <submittedName>
        <fullName evidence="1">Uncharacterized protein</fullName>
    </submittedName>
</protein>
<dbReference type="InterPro" id="IPR036721">
    <property type="entry name" value="RCK_C_sf"/>
</dbReference>
<evidence type="ECO:0000313" key="1">
    <source>
        <dbReference type="EMBL" id="EQA44538.1"/>
    </source>
</evidence>
<dbReference type="SUPFAM" id="SSF116726">
    <property type="entry name" value="TrkA C-terminal domain-like"/>
    <property type="match status" value="1"/>
</dbReference>
<accession>T0GGL0</accession>
<comment type="caution">
    <text evidence="1">The sequence shown here is derived from an EMBL/GenBank/DDBJ whole genome shotgun (WGS) entry which is preliminary data.</text>
</comment>
<dbReference type="GO" id="GO:0006813">
    <property type="term" value="P:potassium ion transport"/>
    <property type="evidence" value="ECO:0007669"/>
    <property type="project" value="InterPro"/>
</dbReference>
<keyword evidence="2" id="KW-1185">Reference proteome</keyword>
<name>T0GGL0_9LEPT</name>
<evidence type="ECO:0000313" key="2">
    <source>
        <dbReference type="Proteomes" id="UP000015454"/>
    </source>
</evidence>
<reference evidence="1" key="1">
    <citation type="submission" date="2013-05" db="EMBL/GenBank/DDBJ databases">
        <authorList>
            <person name="Harkins D.M."/>
            <person name="Durkin A.S."/>
            <person name="Brinkac L.M."/>
            <person name="Haft D.H."/>
            <person name="Selengut J.D."/>
            <person name="Sanka R."/>
            <person name="DePew J."/>
            <person name="Purushe J."/>
            <person name="Hartskeerl R.A."/>
            <person name="Ahmed A."/>
            <person name="van der Linden H."/>
            <person name="Goris M.G.A."/>
            <person name="Vinetz J.M."/>
            <person name="Sutton G.G."/>
            <person name="Nierman W.C."/>
            <person name="Fouts D.E."/>
        </authorList>
    </citation>
    <scope>NUCLEOTIDE SEQUENCE [LARGE SCALE GENOMIC DNA]</scope>
    <source>
        <strain evidence="1">5399</strain>
    </source>
</reference>
<dbReference type="EMBL" id="AHMO02000008">
    <property type="protein sequence ID" value="EQA44538.1"/>
    <property type="molecule type" value="Genomic_DNA"/>
</dbReference>
<dbReference type="Proteomes" id="UP000015454">
    <property type="component" value="Unassembled WGS sequence"/>
</dbReference>
<gene>
    <name evidence="1" type="ORF">LEP1GSC050_2971</name>
</gene>
<sequence length="74" mass="8711">MLQQLIYRGVKGVTSLGNEYRILEKVLPKHMLGKTLSECRIREDWNLNLVTVKRPKKIVRIKAPRKFSEFSSRI</sequence>
<dbReference type="AlphaFoldDB" id="T0GGL0"/>